<dbReference type="OrthoDB" id="9800613at2"/>
<evidence type="ECO:0000313" key="7">
    <source>
        <dbReference type="EMBL" id="OCX69082.1"/>
    </source>
</evidence>
<dbReference type="Gene3D" id="2.40.50.100">
    <property type="match status" value="1"/>
</dbReference>
<evidence type="ECO:0000259" key="4">
    <source>
        <dbReference type="Pfam" id="PF25917"/>
    </source>
</evidence>
<dbReference type="Pfam" id="PF25944">
    <property type="entry name" value="Beta-barrel_RND"/>
    <property type="match status" value="1"/>
</dbReference>
<organism evidence="7 8">
    <name type="scientific">Acidithiobacillus thiooxidans</name>
    <name type="common">Thiobacillus thiooxidans</name>
    <dbReference type="NCBI Taxonomy" id="930"/>
    <lineage>
        <taxon>Bacteria</taxon>
        <taxon>Pseudomonadati</taxon>
        <taxon>Pseudomonadota</taxon>
        <taxon>Acidithiobacillia</taxon>
        <taxon>Acidithiobacillales</taxon>
        <taxon>Acidithiobacillaceae</taxon>
        <taxon>Acidithiobacillus</taxon>
    </lineage>
</organism>
<dbReference type="InterPro" id="IPR006143">
    <property type="entry name" value="RND_pump_MFP"/>
</dbReference>
<dbReference type="PROSITE" id="PS51257">
    <property type="entry name" value="PROKAR_LIPOPROTEIN"/>
    <property type="match status" value="1"/>
</dbReference>
<dbReference type="EMBL" id="LWRY01000273">
    <property type="protein sequence ID" value="OCX68273.1"/>
    <property type="molecule type" value="Genomic_DNA"/>
</dbReference>
<dbReference type="EMBL" id="LWSA01000264">
    <property type="protein sequence ID" value="OCX69082.1"/>
    <property type="molecule type" value="Genomic_DNA"/>
</dbReference>
<feature type="chain" id="PRO_5009434571" evidence="3">
    <location>
        <begin position="27"/>
        <end position="365"/>
    </location>
</feature>
<protein>
    <submittedName>
        <fullName evidence="7">Efflux transporter periplasmic adaptor subunit</fullName>
    </submittedName>
</protein>
<dbReference type="InterPro" id="IPR058625">
    <property type="entry name" value="MdtA-like_BSH"/>
</dbReference>
<dbReference type="GO" id="GO:0015562">
    <property type="term" value="F:efflux transmembrane transporter activity"/>
    <property type="evidence" value="ECO:0007669"/>
    <property type="project" value="TreeGrafter"/>
</dbReference>
<dbReference type="Gene3D" id="2.40.30.170">
    <property type="match status" value="1"/>
</dbReference>
<dbReference type="Gene3D" id="2.40.420.20">
    <property type="match status" value="1"/>
</dbReference>
<dbReference type="GO" id="GO:1990281">
    <property type="term" value="C:efflux pump complex"/>
    <property type="evidence" value="ECO:0007669"/>
    <property type="project" value="TreeGrafter"/>
</dbReference>
<evidence type="ECO:0000256" key="3">
    <source>
        <dbReference type="SAM" id="SignalP"/>
    </source>
</evidence>
<comment type="similarity">
    <text evidence="2">Belongs to the membrane fusion protein (MFP) (TC 8.A.1) family.</text>
</comment>
<evidence type="ECO:0000313" key="9">
    <source>
        <dbReference type="Proteomes" id="UP000095008"/>
    </source>
</evidence>
<accession>A0A1C2JCA5</accession>
<evidence type="ECO:0000313" key="6">
    <source>
        <dbReference type="EMBL" id="OCX68273.1"/>
    </source>
</evidence>
<dbReference type="eggNOG" id="COG0845">
    <property type="taxonomic scope" value="Bacteria"/>
</dbReference>
<feature type="signal peptide" evidence="3">
    <location>
        <begin position="1"/>
        <end position="26"/>
    </location>
</feature>
<evidence type="ECO:0000256" key="1">
    <source>
        <dbReference type="ARBA" id="ARBA00004236"/>
    </source>
</evidence>
<feature type="domain" description="Multidrug resistance protein MdtA-like beta-barrel" evidence="5">
    <location>
        <begin position="207"/>
        <end position="286"/>
    </location>
</feature>
<evidence type="ECO:0000259" key="5">
    <source>
        <dbReference type="Pfam" id="PF25944"/>
    </source>
</evidence>
<comment type="caution">
    <text evidence="7">The sequence shown here is derived from an EMBL/GenBank/DDBJ whole genome shotgun (WGS) entry which is preliminary data.</text>
</comment>
<dbReference type="NCBIfam" id="TIGR01730">
    <property type="entry name" value="RND_mfp"/>
    <property type="match status" value="1"/>
</dbReference>
<keyword evidence="3" id="KW-0732">Signal</keyword>
<dbReference type="SUPFAM" id="SSF111369">
    <property type="entry name" value="HlyD-like secretion proteins"/>
    <property type="match status" value="1"/>
</dbReference>
<dbReference type="Proteomes" id="UP000094893">
    <property type="component" value="Unassembled WGS sequence"/>
</dbReference>
<dbReference type="AlphaFoldDB" id="A0A1C2JCA5"/>
<dbReference type="Gene3D" id="1.10.287.470">
    <property type="entry name" value="Helix hairpin bin"/>
    <property type="match status" value="1"/>
</dbReference>
<keyword evidence="9" id="KW-1185">Reference proteome</keyword>
<dbReference type="Proteomes" id="UP000095008">
    <property type="component" value="Unassembled WGS sequence"/>
</dbReference>
<dbReference type="PANTHER" id="PTHR30469">
    <property type="entry name" value="MULTIDRUG RESISTANCE PROTEIN MDTA"/>
    <property type="match status" value="1"/>
</dbReference>
<dbReference type="PANTHER" id="PTHR30469:SF36">
    <property type="entry name" value="BLL3903 PROTEIN"/>
    <property type="match status" value="1"/>
</dbReference>
<dbReference type="STRING" id="930.GCA_002079865_02708"/>
<evidence type="ECO:0000313" key="8">
    <source>
        <dbReference type="Proteomes" id="UP000094893"/>
    </source>
</evidence>
<dbReference type="Pfam" id="PF25917">
    <property type="entry name" value="BSH_RND"/>
    <property type="match status" value="1"/>
</dbReference>
<proteinExistence type="inferred from homology"/>
<dbReference type="RefSeq" id="WP_024895182.1">
    <property type="nucleotide sequence ID" value="NZ_LWRY01000273.1"/>
</dbReference>
<name>A0A1C2JCA5_ACITH</name>
<feature type="domain" description="Multidrug resistance protein MdtA-like barrel-sandwich hybrid" evidence="4">
    <location>
        <begin position="62"/>
        <end position="200"/>
    </location>
</feature>
<gene>
    <name evidence="6" type="ORF">A6M23_18725</name>
    <name evidence="7" type="ORF">A6P07_17235</name>
</gene>
<comment type="subcellular location">
    <subcellularLocation>
        <location evidence="1">Cell membrane</location>
    </subcellularLocation>
</comment>
<sequence>MMRSLSVRSLLLPVAASLILVGCAQHKPSHKNTALPVETTTVQAGNLPIVVNTLGQAVASHSVTITPQVSGILQKVAVHSGQVVQKGQLLFQIDPATPAAQVAEDQANLQGEMAQEQYDDAQVKAYAPLLSKDYVTRQTVQQAQAQANTAAATVAADQAALQAARITLAETRITAPISGSVGILSLKSGNLVTANSTALVTINQIQPIYVQFSLPEAYLDDLHTAISNHSGKVAVWDENHQTRIGTGTVTVIDNTVNTASATVTARATLSNQPARLWPGEYVQVEFTARELHHALIIPATALQQGVSGPYVYTIKKDKAIMQAVQFLGQNGKQVAIAGSHLLGERVIVGAPTRLHPGSEVRVIKS</sequence>
<reference evidence="7 8" key="1">
    <citation type="journal article" date="2016" name="Int. J. Mol. Sci.">
        <title>Comparative genomics of the extreme acidophile Acidithiobacillus thiooxidans reveals intraspecific divergence and niche adaptation.</title>
        <authorList>
            <person name="Zhang X."/>
            <person name="Feng X."/>
            <person name="Tao J."/>
            <person name="Ma L."/>
            <person name="Xiao Y."/>
            <person name="Liang Y."/>
            <person name="Liu X."/>
            <person name="Yin H."/>
        </authorList>
    </citation>
    <scope>NUCLEOTIDE SEQUENCE [LARGE SCALE GENOMIC DNA]</scope>
    <source>
        <strain evidence="7 8">A02</strain>
        <strain evidence="6">DXS-W</strain>
    </source>
</reference>
<dbReference type="InterPro" id="IPR058626">
    <property type="entry name" value="MdtA-like_b-barrel"/>
</dbReference>
<evidence type="ECO:0000256" key="2">
    <source>
        <dbReference type="ARBA" id="ARBA00009477"/>
    </source>
</evidence>